<dbReference type="CDD" id="cd00342">
    <property type="entry name" value="gram_neg_porins"/>
    <property type="match status" value="1"/>
</dbReference>
<evidence type="ECO:0000256" key="10">
    <source>
        <dbReference type="ARBA" id="ARBA00023237"/>
    </source>
</evidence>
<dbReference type="AlphaFoldDB" id="A0A160FT17"/>
<evidence type="ECO:0000256" key="3">
    <source>
        <dbReference type="ARBA" id="ARBA00022448"/>
    </source>
</evidence>
<organism evidence="13 14">
    <name type="scientific">Paraburkholderia phytofirmans OLGA172</name>
    <dbReference type="NCBI Taxonomy" id="1417228"/>
    <lineage>
        <taxon>Bacteria</taxon>
        <taxon>Pseudomonadati</taxon>
        <taxon>Pseudomonadota</taxon>
        <taxon>Betaproteobacteria</taxon>
        <taxon>Burkholderiales</taxon>
        <taxon>Burkholderiaceae</taxon>
        <taxon>Paraburkholderia</taxon>
    </lineage>
</organism>
<dbReference type="GO" id="GO:0046930">
    <property type="term" value="C:pore complex"/>
    <property type="evidence" value="ECO:0007669"/>
    <property type="project" value="UniProtKB-KW"/>
</dbReference>
<evidence type="ECO:0000256" key="9">
    <source>
        <dbReference type="ARBA" id="ARBA00023136"/>
    </source>
</evidence>
<dbReference type="InterPro" id="IPR050298">
    <property type="entry name" value="Gram-neg_bact_OMP"/>
</dbReference>
<gene>
    <name evidence="13" type="ORF">AYM40_26170</name>
</gene>
<evidence type="ECO:0000313" key="14">
    <source>
        <dbReference type="Proteomes" id="UP000076852"/>
    </source>
</evidence>
<feature type="domain" description="Porin" evidence="12">
    <location>
        <begin position="13"/>
        <end position="360"/>
    </location>
</feature>
<dbReference type="PROSITE" id="PS51257">
    <property type="entry name" value="PROKAR_LIPOPROTEIN"/>
    <property type="match status" value="1"/>
</dbReference>
<keyword evidence="8" id="KW-0626">Porin</keyword>
<dbReference type="SUPFAM" id="SSF56935">
    <property type="entry name" value="Porins"/>
    <property type="match status" value="1"/>
</dbReference>
<evidence type="ECO:0000256" key="2">
    <source>
        <dbReference type="ARBA" id="ARBA00011233"/>
    </source>
</evidence>
<accession>A0A160FT17</accession>
<dbReference type="GO" id="GO:0034220">
    <property type="term" value="P:monoatomic ion transmembrane transport"/>
    <property type="evidence" value="ECO:0007669"/>
    <property type="project" value="InterPro"/>
</dbReference>
<dbReference type="PANTHER" id="PTHR34501:SF9">
    <property type="entry name" value="MAJOR OUTER MEMBRANE PROTEIN P.IA"/>
    <property type="match status" value="1"/>
</dbReference>
<dbReference type="InterPro" id="IPR033900">
    <property type="entry name" value="Gram_neg_porin_domain"/>
</dbReference>
<dbReference type="InterPro" id="IPR002299">
    <property type="entry name" value="Porin_Neis"/>
</dbReference>
<keyword evidence="14" id="KW-1185">Reference proteome</keyword>
<dbReference type="PANTHER" id="PTHR34501">
    <property type="entry name" value="PROTEIN YDDL-RELATED"/>
    <property type="match status" value="1"/>
</dbReference>
<evidence type="ECO:0000256" key="4">
    <source>
        <dbReference type="ARBA" id="ARBA00022452"/>
    </source>
</evidence>
<evidence type="ECO:0000256" key="11">
    <source>
        <dbReference type="SAM" id="SignalP"/>
    </source>
</evidence>
<dbReference type="Pfam" id="PF13609">
    <property type="entry name" value="Porin_4"/>
    <property type="match status" value="1"/>
</dbReference>
<dbReference type="GO" id="GO:0015288">
    <property type="term" value="F:porin activity"/>
    <property type="evidence" value="ECO:0007669"/>
    <property type="project" value="UniProtKB-KW"/>
</dbReference>
<dbReference type="GO" id="GO:0009279">
    <property type="term" value="C:cell outer membrane"/>
    <property type="evidence" value="ECO:0007669"/>
    <property type="project" value="UniProtKB-SubCell"/>
</dbReference>
<evidence type="ECO:0000256" key="1">
    <source>
        <dbReference type="ARBA" id="ARBA00004571"/>
    </source>
</evidence>
<dbReference type="Gene3D" id="2.40.160.10">
    <property type="entry name" value="Porin"/>
    <property type="match status" value="1"/>
</dbReference>
<dbReference type="EMBL" id="CP014579">
    <property type="protein sequence ID" value="ANB75798.1"/>
    <property type="molecule type" value="Genomic_DNA"/>
</dbReference>
<evidence type="ECO:0000259" key="12">
    <source>
        <dbReference type="Pfam" id="PF13609"/>
    </source>
</evidence>
<feature type="chain" id="PRO_5007813911" description="Porin domain-containing protein" evidence="11">
    <location>
        <begin position="22"/>
        <end position="395"/>
    </location>
</feature>
<name>A0A160FT17_9BURK</name>
<evidence type="ECO:0000313" key="13">
    <source>
        <dbReference type="EMBL" id="ANB75798.1"/>
    </source>
</evidence>
<proteinExistence type="predicted"/>
<sequence>MKLRKAIFLATSGLASASACAQSSVTLYGLVDAGISYVNNVASKPGAIGARKIQETSGISAPSRWGFRGVEDLGGGNSAVFVLENGFSVSSGTQLQGARLFGRQAFVGLANGNLGTATFGRQYDSVVDFVGPFVSSRQWATQYGAHVGDIDNLYTTFRINNSVKYTSPTYRGLAIGGLYAFSNQAAGSTGTGFSNNSAWSVGTSYAAGALTLGAGHLHLSSPSAGSTGGTNTAGAIVGDYSSATDIFYTRPVKTQDVTGAGVAYQWDAATFGFAYTLAKLRYVDHSNFSLSNYEVNAKYQISPAFLAGIAFIYSDGKVGGAPSIANITDGTHPRWAQINAGAQYSLSKSTSTYVAAVYQKALGDALTASIDNVGGPTGSNSRYQLAVTAGLRVRF</sequence>
<dbReference type="Proteomes" id="UP000076852">
    <property type="component" value="Chromosome 2"/>
</dbReference>
<evidence type="ECO:0000256" key="8">
    <source>
        <dbReference type="ARBA" id="ARBA00023114"/>
    </source>
</evidence>
<protein>
    <recommendedName>
        <fullName evidence="12">Porin domain-containing protein</fullName>
    </recommendedName>
</protein>
<keyword evidence="4" id="KW-1134">Transmembrane beta strand</keyword>
<keyword evidence="6 11" id="KW-0732">Signal</keyword>
<feature type="signal peptide" evidence="11">
    <location>
        <begin position="1"/>
        <end position="21"/>
    </location>
</feature>
<keyword evidence="3" id="KW-0813">Transport</keyword>
<reference evidence="13 14" key="1">
    <citation type="journal article" date="2016" name="Gene">
        <title>PacBio SMRT assembly of a complex multi-replicon genome reveals chlorocatechol degradative operon in a region of genome plasticity.</title>
        <authorList>
            <person name="Ricker N."/>
            <person name="Shen S.Y."/>
            <person name="Goordial J."/>
            <person name="Jin S."/>
            <person name="Fulthorpe R.R."/>
        </authorList>
    </citation>
    <scope>NUCLEOTIDE SEQUENCE [LARGE SCALE GENOMIC DNA]</scope>
    <source>
        <strain evidence="13 14">OLGA172</strain>
    </source>
</reference>
<dbReference type="InterPro" id="IPR023614">
    <property type="entry name" value="Porin_dom_sf"/>
</dbReference>
<keyword evidence="9" id="KW-0472">Membrane</keyword>
<dbReference type="RefSeq" id="WP_063499067.1">
    <property type="nucleotide sequence ID" value="NZ_CP014579.1"/>
</dbReference>
<dbReference type="PRINTS" id="PR00182">
    <property type="entry name" value="ECOLNEIPORIN"/>
</dbReference>
<evidence type="ECO:0000256" key="6">
    <source>
        <dbReference type="ARBA" id="ARBA00022729"/>
    </source>
</evidence>
<comment type="subcellular location">
    <subcellularLocation>
        <location evidence="1">Cell outer membrane</location>
        <topology evidence="1">Multi-pass membrane protein</topology>
    </subcellularLocation>
</comment>
<dbReference type="KEGG" id="buz:AYM40_26170"/>
<dbReference type="STRING" id="1804984.AYM40_26170"/>
<keyword evidence="10" id="KW-0998">Cell outer membrane</keyword>
<dbReference type="OrthoDB" id="8982743at2"/>
<keyword evidence="5" id="KW-0812">Transmembrane</keyword>
<keyword evidence="7" id="KW-0406">Ion transport</keyword>
<evidence type="ECO:0000256" key="5">
    <source>
        <dbReference type="ARBA" id="ARBA00022692"/>
    </source>
</evidence>
<dbReference type="InterPro" id="IPR001702">
    <property type="entry name" value="Porin_Gram-ve"/>
</dbReference>
<evidence type="ECO:0000256" key="7">
    <source>
        <dbReference type="ARBA" id="ARBA00023065"/>
    </source>
</evidence>
<comment type="subunit">
    <text evidence="2">Homotrimer.</text>
</comment>
<dbReference type="PRINTS" id="PR00184">
    <property type="entry name" value="NEISSPPORIN"/>
</dbReference>